<keyword evidence="1 5" id="KW-0597">Phosphoprotein</keyword>
<dbReference type="PANTHER" id="PTHR43214">
    <property type="entry name" value="TWO-COMPONENT RESPONSE REGULATOR"/>
    <property type="match status" value="1"/>
</dbReference>
<reference evidence="8 9" key="1">
    <citation type="submission" date="2019-02" db="EMBL/GenBank/DDBJ databases">
        <title>Draft genome sequence of Amycolatopsis sp. 8-3EHSu isolated from roots of Suaeda maritima.</title>
        <authorList>
            <person name="Duangmal K."/>
            <person name="Chantavorakit T."/>
        </authorList>
    </citation>
    <scope>NUCLEOTIDE SEQUENCE [LARGE SCALE GENOMIC DNA]</scope>
    <source>
        <strain evidence="8 9">8-3EHSu</strain>
    </source>
</reference>
<evidence type="ECO:0000256" key="3">
    <source>
        <dbReference type="ARBA" id="ARBA00023125"/>
    </source>
</evidence>
<evidence type="ECO:0000259" key="7">
    <source>
        <dbReference type="PROSITE" id="PS50110"/>
    </source>
</evidence>
<dbReference type="Pfam" id="PF00196">
    <property type="entry name" value="GerE"/>
    <property type="match status" value="1"/>
</dbReference>
<evidence type="ECO:0000256" key="5">
    <source>
        <dbReference type="PROSITE-ProRule" id="PRU00169"/>
    </source>
</evidence>
<dbReference type="InterPro" id="IPR001789">
    <property type="entry name" value="Sig_transdc_resp-reg_receiver"/>
</dbReference>
<keyword evidence="3" id="KW-0238">DNA-binding</keyword>
<dbReference type="Gene3D" id="3.40.50.2300">
    <property type="match status" value="1"/>
</dbReference>
<feature type="domain" description="Response regulatory" evidence="7">
    <location>
        <begin position="11"/>
        <end position="125"/>
    </location>
</feature>
<dbReference type="InterPro" id="IPR016032">
    <property type="entry name" value="Sig_transdc_resp-reg_C-effctor"/>
</dbReference>
<feature type="modified residue" description="4-aspartylphosphate" evidence="5">
    <location>
        <position position="62"/>
    </location>
</feature>
<dbReference type="EMBL" id="SFCC01000016">
    <property type="protein sequence ID" value="RZQ60514.1"/>
    <property type="molecule type" value="Genomic_DNA"/>
</dbReference>
<dbReference type="Proteomes" id="UP000292003">
    <property type="component" value="Unassembled WGS sequence"/>
</dbReference>
<dbReference type="GO" id="GO:0000160">
    <property type="term" value="P:phosphorelay signal transduction system"/>
    <property type="evidence" value="ECO:0007669"/>
    <property type="project" value="InterPro"/>
</dbReference>
<dbReference type="GO" id="GO:0003677">
    <property type="term" value="F:DNA binding"/>
    <property type="evidence" value="ECO:0007669"/>
    <property type="project" value="UniProtKB-KW"/>
</dbReference>
<dbReference type="SMART" id="SM00448">
    <property type="entry name" value="REC"/>
    <property type="match status" value="1"/>
</dbReference>
<evidence type="ECO:0000259" key="6">
    <source>
        <dbReference type="PROSITE" id="PS50043"/>
    </source>
</evidence>
<dbReference type="GO" id="GO:0006355">
    <property type="term" value="P:regulation of DNA-templated transcription"/>
    <property type="evidence" value="ECO:0007669"/>
    <property type="project" value="InterPro"/>
</dbReference>
<dbReference type="AlphaFoldDB" id="A0A4Q7J3F8"/>
<protein>
    <submittedName>
        <fullName evidence="8">Response regulator transcription factor</fullName>
    </submittedName>
</protein>
<dbReference type="PRINTS" id="PR00038">
    <property type="entry name" value="HTHLUXR"/>
</dbReference>
<evidence type="ECO:0000313" key="9">
    <source>
        <dbReference type="Proteomes" id="UP000292003"/>
    </source>
</evidence>
<dbReference type="Pfam" id="PF00072">
    <property type="entry name" value="Response_reg"/>
    <property type="match status" value="1"/>
</dbReference>
<dbReference type="PROSITE" id="PS50110">
    <property type="entry name" value="RESPONSE_REGULATORY"/>
    <property type="match status" value="1"/>
</dbReference>
<dbReference type="CDD" id="cd17535">
    <property type="entry name" value="REC_NarL-like"/>
    <property type="match status" value="1"/>
</dbReference>
<dbReference type="InterPro" id="IPR058245">
    <property type="entry name" value="NreC/VraR/RcsB-like_REC"/>
</dbReference>
<feature type="domain" description="HTH luxR-type" evidence="6">
    <location>
        <begin position="147"/>
        <end position="212"/>
    </location>
</feature>
<evidence type="ECO:0000256" key="1">
    <source>
        <dbReference type="ARBA" id="ARBA00022553"/>
    </source>
</evidence>
<dbReference type="InterPro" id="IPR011006">
    <property type="entry name" value="CheY-like_superfamily"/>
</dbReference>
<dbReference type="CDD" id="cd06170">
    <property type="entry name" value="LuxR_C_like"/>
    <property type="match status" value="1"/>
</dbReference>
<dbReference type="RefSeq" id="WP_130478519.1">
    <property type="nucleotide sequence ID" value="NZ_SFCC01000016.1"/>
</dbReference>
<keyword evidence="2" id="KW-0805">Transcription regulation</keyword>
<dbReference type="PANTHER" id="PTHR43214:SF24">
    <property type="entry name" value="TRANSCRIPTIONAL REGULATORY PROTEIN NARL-RELATED"/>
    <property type="match status" value="1"/>
</dbReference>
<dbReference type="InterPro" id="IPR039420">
    <property type="entry name" value="WalR-like"/>
</dbReference>
<dbReference type="SUPFAM" id="SSF46894">
    <property type="entry name" value="C-terminal effector domain of the bipartite response regulators"/>
    <property type="match status" value="1"/>
</dbReference>
<gene>
    <name evidence="8" type="ORF">EWH70_27930</name>
</gene>
<evidence type="ECO:0000256" key="2">
    <source>
        <dbReference type="ARBA" id="ARBA00023015"/>
    </source>
</evidence>
<proteinExistence type="predicted"/>
<evidence type="ECO:0000313" key="8">
    <source>
        <dbReference type="EMBL" id="RZQ60514.1"/>
    </source>
</evidence>
<dbReference type="SUPFAM" id="SSF52172">
    <property type="entry name" value="CheY-like"/>
    <property type="match status" value="1"/>
</dbReference>
<dbReference type="SMART" id="SM00421">
    <property type="entry name" value="HTH_LUXR"/>
    <property type="match status" value="1"/>
</dbReference>
<dbReference type="OrthoDB" id="3526503at2"/>
<sequence length="215" mass="22584">MSSPPADRLIRVLLVEDHEMVADAIALALERSPDVEVVAKARTLSVALDDARRCKPDVVLLDRRLPDGDGIGAIGRFQPLGARVLVLTGEATTPMAIRVAEAGGAGLLLKSSGLDRLETAVRQVADGDAVFDPGLLSGVLAGLTGRGTAVTTPLTAREHETLQLMVEGVATGEIGERLGVARNTARNHVQRVLVKLGARSKLEAVAIARREGLID</sequence>
<keyword evidence="9" id="KW-1185">Reference proteome</keyword>
<organism evidence="8 9">
    <name type="scientific">Amycolatopsis suaedae</name>
    <dbReference type="NCBI Taxonomy" id="2510978"/>
    <lineage>
        <taxon>Bacteria</taxon>
        <taxon>Bacillati</taxon>
        <taxon>Actinomycetota</taxon>
        <taxon>Actinomycetes</taxon>
        <taxon>Pseudonocardiales</taxon>
        <taxon>Pseudonocardiaceae</taxon>
        <taxon>Amycolatopsis</taxon>
    </lineage>
</organism>
<comment type="caution">
    <text evidence="8">The sequence shown here is derived from an EMBL/GenBank/DDBJ whole genome shotgun (WGS) entry which is preliminary data.</text>
</comment>
<keyword evidence="4" id="KW-0804">Transcription</keyword>
<accession>A0A4Q7J3F8</accession>
<evidence type="ECO:0000256" key="4">
    <source>
        <dbReference type="ARBA" id="ARBA00023163"/>
    </source>
</evidence>
<dbReference type="PROSITE" id="PS50043">
    <property type="entry name" value="HTH_LUXR_2"/>
    <property type="match status" value="1"/>
</dbReference>
<dbReference type="InterPro" id="IPR000792">
    <property type="entry name" value="Tscrpt_reg_LuxR_C"/>
</dbReference>
<name>A0A4Q7J3F8_9PSEU</name>